<name>A0A841SES9_9ACTN</name>
<accession>A0A841SES9</accession>
<organism evidence="2 3">
    <name type="scientific">Kribbella sandramycini</name>
    <dbReference type="NCBI Taxonomy" id="60450"/>
    <lineage>
        <taxon>Bacteria</taxon>
        <taxon>Bacillati</taxon>
        <taxon>Actinomycetota</taxon>
        <taxon>Actinomycetes</taxon>
        <taxon>Propionibacteriales</taxon>
        <taxon>Kribbellaceae</taxon>
        <taxon>Kribbella</taxon>
    </lineage>
</organism>
<evidence type="ECO:0000313" key="2">
    <source>
        <dbReference type="EMBL" id="MBB6569137.1"/>
    </source>
</evidence>
<reference evidence="2 3" key="1">
    <citation type="submission" date="2020-08" db="EMBL/GenBank/DDBJ databases">
        <title>Sequencing the genomes of 1000 actinobacteria strains.</title>
        <authorList>
            <person name="Klenk H.-P."/>
        </authorList>
    </citation>
    <scope>NUCLEOTIDE SEQUENCE [LARGE SCALE GENOMIC DNA]</scope>
    <source>
        <strain evidence="2 3">DSM 15626</strain>
    </source>
</reference>
<sequence>MEGCCGGLAPPTCPVHRGASSRQPGGGDSRPCPGTRRGGGCLARGECSSASAHRGTPSRARVGRAAPALGLARVARAPDSGRCLLGSVSPTAARRVGRRVHSRWLSGATPQPRLGGLGDGGVLRGGGAGCSPCTPGLLLALAGRRRLSALPGRRAGEAGVRPAGSVLPLVLVRYDVAAHWRWLGGAGPLPGLGGLGAGMGAQSSGVVGLPARFSGAPVRRRAGSRRSGGARPQLVWFGCRAGVVIGLPGVVVRRCSPR</sequence>
<evidence type="ECO:0000313" key="3">
    <source>
        <dbReference type="Proteomes" id="UP000553957"/>
    </source>
</evidence>
<dbReference type="Proteomes" id="UP000553957">
    <property type="component" value="Unassembled WGS sequence"/>
</dbReference>
<protein>
    <submittedName>
        <fullName evidence="2">Uncharacterized protein</fullName>
    </submittedName>
</protein>
<dbReference type="EMBL" id="JACHKF010000001">
    <property type="protein sequence ID" value="MBB6569137.1"/>
    <property type="molecule type" value="Genomic_DNA"/>
</dbReference>
<dbReference type="AlphaFoldDB" id="A0A841SES9"/>
<comment type="caution">
    <text evidence="2">The sequence shown here is derived from an EMBL/GenBank/DDBJ whole genome shotgun (WGS) entry which is preliminary data.</text>
</comment>
<gene>
    <name evidence="2" type="ORF">HNR71_004774</name>
</gene>
<proteinExistence type="predicted"/>
<evidence type="ECO:0000256" key="1">
    <source>
        <dbReference type="SAM" id="MobiDB-lite"/>
    </source>
</evidence>
<feature type="region of interest" description="Disordered" evidence="1">
    <location>
        <begin position="15"/>
        <end position="34"/>
    </location>
</feature>